<dbReference type="GO" id="GO:0004252">
    <property type="term" value="F:serine-type endopeptidase activity"/>
    <property type="evidence" value="ECO:0007669"/>
    <property type="project" value="TreeGrafter"/>
</dbReference>
<dbReference type="SUPFAM" id="SSF82171">
    <property type="entry name" value="DPP6 N-terminal domain-like"/>
    <property type="match status" value="1"/>
</dbReference>
<reference evidence="3 4" key="1">
    <citation type="submission" date="2021-03" db="EMBL/GenBank/DDBJ databases">
        <title>Lysobacter sp. nov. isolated from soil of gangwondo yeongwol, south Korea.</title>
        <authorList>
            <person name="Kim K.R."/>
            <person name="Kim K.H."/>
            <person name="Jeon C.O."/>
        </authorList>
    </citation>
    <scope>NUCLEOTIDE SEQUENCE [LARGE SCALE GENOMIC DNA]</scope>
    <source>
        <strain evidence="3 4">R19</strain>
    </source>
</reference>
<dbReference type="Gene3D" id="3.40.50.1820">
    <property type="entry name" value="alpha/beta hydrolase"/>
    <property type="match status" value="1"/>
</dbReference>
<keyword evidence="1" id="KW-0378">Hydrolase</keyword>
<dbReference type="PANTHER" id="PTHR42776">
    <property type="entry name" value="SERINE PEPTIDASE S9 FAMILY MEMBER"/>
    <property type="match status" value="1"/>
</dbReference>
<evidence type="ECO:0000259" key="2">
    <source>
        <dbReference type="Pfam" id="PF00326"/>
    </source>
</evidence>
<evidence type="ECO:0000313" key="4">
    <source>
        <dbReference type="Proteomes" id="UP000639274"/>
    </source>
</evidence>
<proteinExistence type="predicted"/>
<dbReference type="GO" id="GO:0006508">
    <property type="term" value="P:proteolysis"/>
    <property type="evidence" value="ECO:0007669"/>
    <property type="project" value="InterPro"/>
</dbReference>
<dbReference type="SUPFAM" id="SSF53474">
    <property type="entry name" value="alpha/beta-Hydrolases"/>
    <property type="match status" value="1"/>
</dbReference>
<dbReference type="AlphaFoldDB" id="A0A974Y2L7"/>
<dbReference type="InterPro" id="IPR001375">
    <property type="entry name" value="Peptidase_S9_cat"/>
</dbReference>
<dbReference type="PANTHER" id="PTHR42776:SF27">
    <property type="entry name" value="DIPEPTIDYL PEPTIDASE FAMILY MEMBER 6"/>
    <property type="match status" value="1"/>
</dbReference>
<sequence length="645" mass="69843">MAALLATAPALAAPAPVDVNAFIRKDIFNDIQISPDGQFFAATVPREDRTILVILRRSDNQVTATVDDGRHSHVAGFTWASASRLLVTMARKFGSLDSPGGTGEIYGVDVDGQHAGVLVGGSAKSQNARKSQSVIAQLVDDLPHDDQYVIIGAHPYEGQAYTLAERMDVRTGRRTTVARSPVVNADFTTDTQGVVRFAAGADSSRRVKLYYRAGPDAEWTLVNDESQTGLDMSPIGFSPDNKTAYLEAEQASGPNAILAFDTVSGERRQVMRDDQSDPAGAIRDANGAVVGFSFYDGARRTAFLDETSSEAQLYRTLEKTFGQAVHVTSRTADGRKLLLQVWSDRDPGDFYIFDTTAKTAEHVAARGSWLDAKNMAAMEPVRLKARDGMELYGYLTLPAGSSGKNLPMIVNPHGGPFGIQDLWGFQSEVQMLAQAGYAVLQLNYRGSGGYGDAYNKAGARQWGLSMQDDLTDATRWAIAQGVADPSRICIYGASYGAYAALMGVAKEPELYRCAAGYVGVYDLPAMYDKGDIQERKSGISFLDEWLGKTELAASSPNRLADRIKAPVFLAAGGEDRRAPIEHSRMMEAALKKADKPVEALYYETEGHGFYTQEHQREYYTRLLAFFARHLGGAPAASAAAPSSAK</sequence>
<dbReference type="InterPro" id="IPR029058">
    <property type="entry name" value="AB_hydrolase_fold"/>
</dbReference>
<dbReference type="KEGG" id="lsf:I8J32_017075"/>
<dbReference type="FunFam" id="3.40.50.1820:FF:000442">
    <property type="entry name" value="Subfamily S9C unassigned peptidase"/>
    <property type="match status" value="1"/>
</dbReference>
<keyword evidence="4" id="KW-1185">Reference proteome</keyword>
<dbReference type="Pfam" id="PF00326">
    <property type="entry name" value="Peptidase_S9"/>
    <property type="match status" value="1"/>
</dbReference>
<accession>A0A974Y2L7</accession>
<protein>
    <submittedName>
        <fullName evidence="3">S9 family peptidase</fullName>
    </submittedName>
</protein>
<gene>
    <name evidence="3" type="ORF">I8J32_017075</name>
</gene>
<name>A0A974Y2L7_9GAMM</name>
<feature type="domain" description="Peptidase S9 prolyl oligopeptidase catalytic" evidence="2">
    <location>
        <begin position="423"/>
        <end position="632"/>
    </location>
</feature>
<dbReference type="EMBL" id="CP071518">
    <property type="protein sequence ID" value="QSX80128.1"/>
    <property type="molecule type" value="Genomic_DNA"/>
</dbReference>
<evidence type="ECO:0000313" key="3">
    <source>
        <dbReference type="EMBL" id="QSX80128.1"/>
    </source>
</evidence>
<organism evidence="3 4">
    <name type="scientific">Agrilutibacter solisilvae</name>
    <dbReference type="NCBI Taxonomy" id="2763317"/>
    <lineage>
        <taxon>Bacteria</taxon>
        <taxon>Pseudomonadati</taxon>
        <taxon>Pseudomonadota</taxon>
        <taxon>Gammaproteobacteria</taxon>
        <taxon>Lysobacterales</taxon>
        <taxon>Lysobacteraceae</taxon>
        <taxon>Agrilutibacter</taxon>
    </lineage>
</organism>
<evidence type="ECO:0000256" key="1">
    <source>
        <dbReference type="ARBA" id="ARBA00022801"/>
    </source>
</evidence>
<dbReference type="Proteomes" id="UP000639274">
    <property type="component" value="Chromosome"/>
</dbReference>